<dbReference type="Gene3D" id="3.30.2310.20">
    <property type="entry name" value="RelE-like"/>
    <property type="match status" value="1"/>
</dbReference>
<dbReference type="Pfam" id="PF05016">
    <property type="entry name" value="ParE_toxin"/>
    <property type="match status" value="1"/>
</dbReference>
<comment type="similarity">
    <text evidence="1">Belongs to the RelE toxin family.</text>
</comment>
<name>A0A0R2JSQ8_9LACO</name>
<dbReference type="STRING" id="53444.AYR59_02355"/>
<organism evidence="3 4">
    <name type="scientific">Fructilactobacillus lindneri DSM 20690 = JCM 11027</name>
    <dbReference type="NCBI Taxonomy" id="1122148"/>
    <lineage>
        <taxon>Bacteria</taxon>
        <taxon>Bacillati</taxon>
        <taxon>Bacillota</taxon>
        <taxon>Bacilli</taxon>
        <taxon>Lactobacillales</taxon>
        <taxon>Lactobacillaceae</taxon>
        <taxon>Fructilactobacillus</taxon>
    </lineage>
</organism>
<sequence>MERKHYKLRISSVSKKQLKKMDKHQAKLILQWLLNNVDGIDNPRRIGKGLTSNQSWKWRYRIGNYRAICEIEDQYLVVTAINIGHRRTMYD</sequence>
<dbReference type="PANTHER" id="PTHR35601">
    <property type="entry name" value="TOXIN RELE"/>
    <property type="match status" value="1"/>
</dbReference>
<dbReference type="Proteomes" id="UP000051565">
    <property type="component" value="Unassembled WGS sequence"/>
</dbReference>
<evidence type="ECO:0000256" key="2">
    <source>
        <dbReference type="ARBA" id="ARBA00022649"/>
    </source>
</evidence>
<proteinExistence type="inferred from homology"/>
<dbReference type="GeneID" id="61249718"/>
<dbReference type="PANTHER" id="PTHR35601:SF1">
    <property type="entry name" value="TOXIN RELE"/>
    <property type="match status" value="1"/>
</dbReference>
<dbReference type="SUPFAM" id="SSF143011">
    <property type="entry name" value="RelE-like"/>
    <property type="match status" value="1"/>
</dbReference>
<dbReference type="RefSeq" id="WP_054646754.1">
    <property type="nucleotide sequence ID" value="NZ_FUXS01000008.1"/>
</dbReference>
<gene>
    <name evidence="3" type="ORF">IV52_GL001191</name>
</gene>
<dbReference type="EMBL" id="JQBT01000034">
    <property type="protein sequence ID" value="KRN78421.1"/>
    <property type="molecule type" value="Genomic_DNA"/>
</dbReference>
<protein>
    <submittedName>
        <fullName evidence="3">Uncharacterized protein</fullName>
    </submittedName>
</protein>
<dbReference type="PATRIC" id="fig|1122148.6.peg.1218"/>
<comment type="caution">
    <text evidence="3">The sequence shown here is derived from an EMBL/GenBank/DDBJ whole genome shotgun (WGS) entry which is preliminary data.</text>
</comment>
<reference evidence="3 4" key="1">
    <citation type="journal article" date="2015" name="Genome Announc.">
        <title>Expanding the biotechnology potential of lactobacilli through comparative genomics of 213 strains and associated genera.</title>
        <authorList>
            <person name="Sun Z."/>
            <person name="Harris H.M."/>
            <person name="McCann A."/>
            <person name="Guo C."/>
            <person name="Argimon S."/>
            <person name="Zhang W."/>
            <person name="Yang X."/>
            <person name="Jeffery I.B."/>
            <person name="Cooney J.C."/>
            <person name="Kagawa T.F."/>
            <person name="Liu W."/>
            <person name="Song Y."/>
            <person name="Salvetti E."/>
            <person name="Wrobel A."/>
            <person name="Rasinkangas P."/>
            <person name="Parkhill J."/>
            <person name="Rea M.C."/>
            <person name="O'Sullivan O."/>
            <person name="Ritari J."/>
            <person name="Douillard F.P."/>
            <person name="Paul Ross R."/>
            <person name="Yang R."/>
            <person name="Briner A.E."/>
            <person name="Felis G.E."/>
            <person name="de Vos W.M."/>
            <person name="Barrangou R."/>
            <person name="Klaenhammer T.R."/>
            <person name="Caufield P.W."/>
            <person name="Cui Y."/>
            <person name="Zhang H."/>
            <person name="O'Toole P.W."/>
        </authorList>
    </citation>
    <scope>NUCLEOTIDE SEQUENCE [LARGE SCALE GENOMIC DNA]</scope>
    <source>
        <strain evidence="3 4">DSM 20690</strain>
    </source>
</reference>
<keyword evidence="2" id="KW-1277">Toxin-antitoxin system</keyword>
<dbReference type="AlphaFoldDB" id="A0A0R2JSQ8"/>
<dbReference type="InterPro" id="IPR035093">
    <property type="entry name" value="RelE/ParE_toxin_dom_sf"/>
</dbReference>
<keyword evidence="4" id="KW-1185">Reference proteome</keyword>
<dbReference type="OrthoDB" id="9805098at2"/>
<evidence type="ECO:0000256" key="1">
    <source>
        <dbReference type="ARBA" id="ARBA00006226"/>
    </source>
</evidence>
<evidence type="ECO:0000313" key="4">
    <source>
        <dbReference type="Proteomes" id="UP000051565"/>
    </source>
</evidence>
<evidence type="ECO:0000313" key="3">
    <source>
        <dbReference type="EMBL" id="KRN78421.1"/>
    </source>
</evidence>
<accession>A0A0R2JSQ8</accession>
<dbReference type="InterPro" id="IPR007712">
    <property type="entry name" value="RelE/ParE_toxin"/>
</dbReference>